<evidence type="ECO:0000256" key="1">
    <source>
        <dbReference type="SAM" id="Phobius"/>
    </source>
</evidence>
<dbReference type="EMBL" id="BONY01000118">
    <property type="protein sequence ID" value="GIH11079.1"/>
    <property type="molecule type" value="Genomic_DNA"/>
</dbReference>
<feature type="transmembrane region" description="Helical" evidence="1">
    <location>
        <begin position="54"/>
        <end position="76"/>
    </location>
</feature>
<name>A0A8J3VL29_9ACTN</name>
<feature type="transmembrane region" description="Helical" evidence="1">
    <location>
        <begin position="111"/>
        <end position="137"/>
    </location>
</feature>
<proteinExistence type="predicted"/>
<feature type="transmembrane region" description="Helical" evidence="1">
    <location>
        <begin position="83"/>
        <end position="99"/>
    </location>
</feature>
<sequence>MKPDTEELPPFAEQMAQQLGGWRGLVESGVPVAVFVLVNVVLGEIYSDPADSRFVLQWAIGAAVAVALTIAVLRFARKQSIRFAVNGLFGIALGAYLAWNSGEQRDFYLPGIFITLGYVVLLLGSTLVGHPLVGWIWTVVANEGKGDWRAEEKLKRTFTWLTALWAAVFFVKFLIQGSLYLAHYETALGVSRIALSYPPFALLLAITIWAVRRVRRQEEQQLAT</sequence>
<keyword evidence="1" id="KW-0812">Transmembrane</keyword>
<keyword evidence="1" id="KW-0472">Membrane</keyword>
<feature type="transmembrane region" description="Helical" evidence="1">
    <location>
        <begin position="158"/>
        <end position="181"/>
    </location>
</feature>
<gene>
    <name evidence="2" type="ORF">Rhe02_91460</name>
</gene>
<dbReference type="InterPro" id="IPR016566">
    <property type="entry name" value="UCP010219"/>
</dbReference>
<dbReference type="AlphaFoldDB" id="A0A8J3VL29"/>
<evidence type="ECO:0008006" key="4">
    <source>
        <dbReference type="Google" id="ProtNLM"/>
    </source>
</evidence>
<keyword evidence="3" id="KW-1185">Reference proteome</keyword>
<dbReference type="Pfam" id="PF11361">
    <property type="entry name" value="DUF3159"/>
    <property type="match status" value="1"/>
</dbReference>
<accession>A0A8J3VL29</accession>
<feature type="transmembrane region" description="Helical" evidence="1">
    <location>
        <begin position="193"/>
        <end position="211"/>
    </location>
</feature>
<organism evidence="2 3">
    <name type="scientific">Rhizocola hellebori</name>
    <dbReference type="NCBI Taxonomy" id="1392758"/>
    <lineage>
        <taxon>Bacteria</taxon>
        <taxon>Bacillati</taxon>
        <taxon>Actinomycetota</taxon>
        <taxon>Actinomycetes</taxon>
        <taxon>Micromonosporales</taxon>
        <taxon>Micromonosporaceae</taxon>
        <taxon>Rhizocola</taxon>
    </lineage>
</organism>
<dbReference type="Proteomes" id="UP000612899">
    <property type="component" value="Unassembled WGS sequence"/>
</dbReference>
<evidence type="ECO:0000313" key="3">
    <source>
        <dbReference type="Proteomes" id="UP000612899"/>
    </source>
</evidence>
<reference evidence="2" key="1">
    <citation type="submission" date="2021-01" db="EMBL/GenBank/DDBJ databases">
        <title>Whole genome shotgun sequence of Rhizocola hellebori NBRC 109834.</title>
        <authorList>
            <person name="Komaki H."/>
            <person name="Tamura T."/>
        </authorList>
    </citation>
    <scope>NUCLEOTIDE SEQUENCE</scope>
    <source>
        <strain evidence="2">NBRC 109834</strain>
    </source>
</reference>
<comment type="caution">
    <text evidence="2">The sequence shown here is derived from an EMBL/GenBank/DDBJ whole genome shotgun (WGS) entry which is preliminary data.</text>
</comment>
<dbReference type="RefSeq" id="WP_203914798.1">
    <property type="nucleotide sequence ID" value="NZ_BONY01000118.1"/>
</dbReference>
<keyword evidence="1" id="KW-1133">Transmembrane helix</keyword>
<protein>
    <recommendedName>
        <fullName evidence="4">DUF3159 domain-containing protein</fullName>
    </recommendedName>
</protein>
<feature type="transmembrane region" description="Helical" evidence="1">
    <location>
        <begin position="21"/>
        <end position="42"/>
    </location>
</feature>
<evidence type="ECO:0000313" key="2">
    <source>
        <dbReference type="EMBL" id="GIH11079.1"/>
    </source>
</evidence>